<protein>
    <submittedName>
        <fullName evidence="2">Uncharacterized protein</fullName>
    </submittedName>
</protein>
<dbReference type="EMBL" id="MHCJ01000001">
    <property type="protein sequence ID" value="OGY19047.1"/>
    <property type="molecule type" value="Genomic_DNA"/>
</dbReference>
<organism evidence="2 3">
    <name type="scientific">Candidatus Chisholmbacteria bacterium RIFCSPHIGHO2_01_FULL_52_32</name>
    <dbReference type="NCBI Taxonomy" id="1797591"/>
    <lineage>
        <taxon>Bacteria</taxon>
        <taxon>Candidatus Chisholmiibacteriota</taxon>
    </lineage>
</organism>
<dbReference type="InterPro" id="IPR043993">
    <property type="entry name" value="T4SS_pilin"/>
</dbReference>
<accession>A0A1G1VV38</accession>
<keyword evidence="1" id="KW-0812">Transmembrane</keyword>
<keyword evidence="1" id="KW-0472">Membrane</keyword>
<dbReference type="Pfam" id="PF18895">
    <property type="entry name" value="T4SS_pilin"/>
    <property type="match status" value="1"/>
</dbReference>
<keyword evidence="1" id="KW-1133">Transmembrane helix</keyword>
<name>A0A1G1VV38_9BACT</name>
<comment type="caution">
    <text evidence="2">The sequence shown here is derived from an EMBL/GenBank/DDBJ whole genome shotgun (WGS) entry which is preliminary data.</text>
</comment>
<feature type="transmembrane region" description="Helical" evidence="1">
    <location>
        <begin position="38"/>
        <end position="56"/>
    </location>
</feature>
<evidence type="ECO:0000313" key="2">
    <source>
        <dbReference type="EMBL" id="OGY19047.1"/>
    </source>
</evidence>
<evidence type="ECO:0000313" key="3">
    <source>
        <dbReference type="Proteomes" id="UP000179233"/>
    </source>
</evidence>
<feature type="transmembrane region" description="Helical" evidence="1">
    <location>
        <begin position="124"/>
        <end position="142"/>
    </location>
</feature>
<dbReference type="AlphaFoldDB" id="A0A1G1VV38"/>
<feature type="transmembrane region" description="Helical" evidence="1">
    <location>
        <begin position="88"/>
        <end position="112"/>
    </location>
</feature>
<proteinExistence type="predicted"/>
<sequence length="158" mass="16620">MKRSQISRPSLSLRHLPAVVSDLRNGQTGSLYKIAKRMAGLLSATSYLLFAIRYTLSPSPAHALNIGSVYPLAGSRTLGDYITPLLRFSIVAAGVISFLIFLAGGVAMISNAGNPKQVEGGKNAITAGIAGLVLVVTAYWIVQIVEVLTGLDLLNPGL</sequence>
<dbReference type="Proteomes" id="UP000179233">
    <property type="component" value="Unassembled WGS sequence"/>
</dbReference>
<gene>
    <name evidence="2" type="ORF">A2786_05935</name>
</gene>
<reference evidence="2 3" key="1">
    <citation type="journal article" date="2016" name="Nat. Commun.">
        <title>Thousands of microbial genomes shed light on interconnected biogeochemical processes in an aquifer system.</title>
        <authorList>
            <person name="Anantharaman K."/>
            <person name="Brown C.T."/>
            <person name="Hug L.A."/>
            <person name="Sharon I."/>
            <person name="Castelle C.J."/>
            <person name="Probst A.J."/>
            <person name="Thomas B.C."/>
            <person name="Singh A."/>
            <person name="Wilkins M.J."/>
            <person name="Karaoz U."/>
            <person name="Brodie E.L."/>
            <person name="Williams K.H."/>
            <person name="Hubbard S.S."/>
            <person name="Banfield J.F."/>
        </authorList>
    </citation>
    <scope>NUCLEOTIDE SEQUENCE [LARGE SCALE GENOMIC DNA]</scope>
</reference>
<evidence type="ECO:0000256" key="1">
    <source>
        <dbReference type="SAM" id="Phobius"/>
    </source>
</evidence>